<name>D6A3M1_STRV1</name>
<comment type="catalytic activity">
    <reaction evidence="1 8">
        <text>dTDP-alpha-D-glucose = dTDP-4-dehydro-6-deoxy-alpha-D-glucose + H2O</text>
        <dbReference type="Rhea" id="RHEA:17221"/>
        <dbReference type="ChEBI" id="CHEBI:15377"/>
        <dbReference type="ChEBI" id="CHEBI:57477"/>
        <dbReference type="ChEBI" id="CHEBI:57649"/>
        <dbReference type="EC" id="4.2.1.46"/>
    </reaction>
</comment>
<dbReference type="InterPro" id="IPR016040">
    <property type="entry name" value="NAD(P)-bd_dom"/>
</dbReference>
<gene>
    <name evidence="11" type="ORF">SSFG_04776</name>
</gene>
<evidence type="ECO:0000256" key="6">
    <source>
        <dbReference type="ARBA" id="ARBA00023027"/>
    </source>
</evidence>
<evidence type="ECO:0000256" key="7">
    <source>
        <dbReference type="ARBA" id="ARBA00023239"/>
    </source>
</evidence>
<evidence type="ECO:0000256" key="1">
    <source>
        <dbReference type="ARBA" id="ARBA00001539"/>
    </source>
</evidence>
<dbReference type="SUPFAM" id="SSF51735">
    <property type="entry name" value="NAD(P)-binding Rossmann-fold domains"/>
    <property type="match status" value="1"/>
</dbReference>
<dbReference type="eggNOG" id="COG1088">
    <property type="taxonomic scope" value="Bacteria"/>
</dbReference>
<dbReference type="Gene3D" id="3.40.50.720">
    <property type="entry name" value="NAD(P)-binding Rossmann-like Domain"/>
    <property type="match status" value="1"/>
</dbReference>
<dbReference type="Proteomes" id="UP000003824">
    <property type="component" value="Unassembled WGS sequence"/>
</dbReference>
<keyword evidence="6" id="KW-0520">NAD</keyword>
<evidence type="ECO:0000313" key="12">
    <source>
        <dbReference type="Proteomes" id="UP000003824"/>
    </source>
</evidence>
<dbReference type="GO" id="GO:0008460">
    <property type="term" value="F:dTDP-glucose 4,6-dehydratase activity"/>
    <property type="evidence" value="ECO:0007669"/>
    <property type="project" value="UniProtKB-EC"/>
</dbReference>
<evidence type="ECO:0000256" key="8">
    <source>
        <dbReference type="RuleBase" id="RU004473"/>
    </source>
</evidence>
<dbReference type="Gene3D" id="3.90.25.10">
    <property type="entry name" value="UDP-galactose 4-epimerase, domain 1"/>
    <property type="match status" value="1"/>
</dbReference>
<dbReference type="AlphaFoldDB" id="D6A3M1"/>
<dbReference type="EC" id="4.2.1.46" evidence="4 8"/>
<proteinExistence type="inferred from homology"/>
<keyword evidence="7 8" id="KW-0456">Lyase</keyword>
<dbReference type="PANTHER" id="PTHR43000">
    <property type="entry name" value="DTDP-D-GLUCOSE 4,6-DEHYDRATASE-RELATED"/>
    <property type="match status" value="1"/>
</dbReference>
<evidence type="ECO:0000256" key="5">
    <source>
        <dbReference type="ARBA" id="ARBA00016977"/>
    </source>
</evidence>
<evidence type="ECO:0000256" key="3">
    <source>
        <dbReference type="ARBA" id="ARBA00008178"/>
    </source>
</evidence>
<reference evidence="12" key="1">
    <citation type="submission" date="2008-12" db="EMBL/GenBank/DDBJ databases">
        <title>Annotation of Streptomyces ghanaensis ATCC 14672.</title>
        <authorList>
            <consortium name="The Broad Institute Genome Sequencing Platform"/>
            <consortium name="Broad Institute Microbial Sequencing Center"/>
            <person name="Fischbach M."/>
            <person name="Ward D."/>
            <person name="Young S."/>
            <person name="Kodira C.D."/>
            <person name="Zeng Q."/>
            <person name="Koehrsen M."/>
            <person name="Godfrey P."/>
            <person name="Alvarado L."/>
            <person name="Berlin A.M."/>
            <person name="Borenstein D."/>
            <person name="Chen Z."/>
            <person name="Engels R."/>
            <person name="Freedman E."/>
            <person name="Gellesch M."/>
            <person name="Goldberg J."/>
            <person name="Griggs A."/>
            <person name="Gujja S."/>
            <person name="Heiman D.I."/>
            <person name="Hepburn T.A."/>
            <person name="Howarth C."/>
            <person name="Jen D."/>
            <person name="Larson L."/>
            <person name="Lewis B."/>
            <person name="Mehta T."/>
            <person name="Park D."/>
            <person name="Pearson M."/>
            <person name="Roberts A."/>
            <person name="Saif S."/>
            <person name="Shea T.D."/>
            <person name="Shenoy N."/>
            <person name="Sisk P."/>
            <person name="Stolte C."/>
            <person name="Sykes S.N."/>
            <person name="Walk T."/>
            <person name="White J."/>
            <person name="Yandava C."/>
            <person name="Straight P."/>
            <person name="Clardy J."/>
            <person name="Hung D."/>
            <person name="Kolter R."/>
            <person name="Mekalanos J."/>
            <person name="Walker S."/>
            <person name="Walsh C.T."/>
            <person name="Wieland B.L.C."/>
            <person name="Ilzarbe M."/>
            <person name="Galagan J."/>
            <person name="Nusbaum C."/>
            <person name="Birren B."/>
        </authorList>
    </citation>
    <scope>NUCLEOTIDE SEQUENCE [LARGE SCALE GENOMIC DNA]</scope>
    <source>
        <strain evidence="12">ATCC 14672 / DSM 40746 / JCM 4963 / KCTC 9882 / NRRL B-12104 / FH 1290</strain>
    </source>
</reference>
<feature type="region of interest" description="Disordered" evidence="9">
    <location>
        <begin position="1"/>
        <end position="25"/>
    </location>
</feature>
<dbReference type="RefSeq" id="WP_004988170.1">
    <property type="nucleotide sequence ID" value="NZ_DS999641.1"/>
</dbReference>
<dbReference type="InterPro" id="IPR005888">
    <property type="entry name" value="dTDP_Gluc_deHydtase"/>
</dbReference>
<evidence type="ECO:0000313" key="11">
    <source>
        <dbReference type="EMBL" id="EFE69534.2"/>
    </source>
</evidence>
<dbReference type="NCBIfam" id="TIGR01181">
    <property type="entry name" value="dTDP_gluc_dehyt"/>
    <property type="match status" value="1"/>
</dbReference>
<organism evidence="11 12">
    <name type="scientific">Streptomyces viridosporus (strain ATCC 14672 / DSM 40746 / JCM 4963 / KCTC 9882 / NRRL B-12104 / FH 1290)</name>
    <name type="common">Streptomyces ghanaensis</name>
    <dbReference type="NCBI Taxonomy" id="566461"/>
    <lineage>
        <taxon>Bacteria</taxon>
        <taxon>Bacillati</taxon>
        <taxon>Actinomycetota</taxon>
        <taxon>Actinomycetes</taxon>
        <taxon>Kitasatosporales</taxon>
        <taxon>Streptomycetaceae</taxon>
        <taxon>Streptomyces</taxon>
    </lineage>
</organism>
<evidence type="ECO:0000256" key="9">
    <source>
        <dbReference type="SAM" id="MobiDB-lite"/>
    </source>
</evidence>
<protein>
    <recommendedName>
        <fullName evidence="5 8">dTDP-glucose 4,6-dehydratase</fullName>
        <ecNumber evidence="4 8">4.2.1.46</ecNumber>
    </recommendedName>
</protein>
<feature type="domain" description="NAD(P)-binding" evidence="10">
    <location>
        <begin position="30"/>
        <end position="332"/>
    </location>
</feature>
<dbReference type="CDD" id="cd05246">
    <property type="entry name" value="dTDP_GD_SDR_e"/>
    <property type="match status" value="1"/>
</dbReference>
<comment type="similarity">
    <text evidence="3 8">Belongs to the NAD(P)-dependent epimerase/dehydratase family. dTDP-glucose dehydratase subfamily.</text>
</comment>
<dbReference type="GO" id="GO:0009225">
    <property type="term" value="P:nucleotide-sugar metabolic process"/>
    <property type="evidence" value="ECO:0007669"/>
    <property type="project" value="InterPro"/>
</dbReference>
<sequence>MTAPSSPARPTQASPARPAQASPARPTRILVTGGAGFIGSHYVRTLLGPQGPGDVAITVLDKLTYAGNPANLDEVRAHPGFAFVQGDICDPELVGKLMAEHDQVVHFAAESHVDRSIDGGAEFVRTNVVGTHTLIDAAHRAGIETFVHISTDEVYGSIDEGSWPETHPLQPNSPYSSAKASSDLIALSYHRTHGLDVRVTRCSNNYGHHHFPEKVIPLFVTNLLDGKKVPLYGDGGNVRDWLHIDDHVQGIELVRTKGRAGEVYNIGGGTELSNRELTELLLEACGADWETSVEYVEDRKGHDRRYSVDCTKISEELGYAPRKDFREGLAETVQWYRDNRDWWEPLKERAALR</sequence>
<evidence type="ECO:0000259" key="10">
    <source>
        <dbReference type="Pfam" id="PF16363"/>
    </source>
</evidence>
<comment type="cofactor">
    <cofactor evidence="2 8">
        <name>NAD(+)</name>
        <dbReference type="ChEBI" id="CHEBI:57540"/>
    </cofactor>
</comment>
<dbReference type="EMBL" id="DS999641">
    <property type="protein sequence ID" value="EFE69534.2"/>
    <property type="molecule type" value="Genomic_DNA"/>
</dbReference>
<evidence type="ECO:0000256" key="4">
    <source>
        <dbReference type="ARBA" id="ARBA00011990"/>
    </source>
</evidence>
<dbReference type="Pfam" id="PF16363">
    <property type="entry name" value="GDP_Man_Dehyd"/>
    <property type="match status" value="1"/>
</dbReference>
<dbReference type="InterPro" id="IPR036291">
    <property type="entry name" value="NAD(P)-bd_dom_sf"/>
</dbReference>
<accession>D6A3M1</accession>
<evidence type="ECO:0000256" key="2">
    <source>
        <dbReference type="ARBA" id="ARBA00001911"/>
    </source>
</evidence>